<gene>
    <name evidence="5" type="ORF">IQ266_23670</name>
</gene>
<dbReference type="AlphaFoldDB" id="A0A928VUC6"/>
<evidence type="ECO:0000256" key="2">
    <source>
        <dbReference type="PIRSR" id="PIRSR640198-2"/>
    </source>
</evidence>
<dbReference type="RefSeq" id="WP_264327557.1">
    <property type="nucleotide sequence ID" value="NZ_JADEXQ010000122.1"/>
</dbReference>
<evidence type="ECO:0000256" key="3">
    <source>
        <dbReference type="PIRSR" id="PIRSR640198-3"/>
    </source>
</evidence>
<feature type="binding site" evidence="2">
    <location>
        <begin position="177"/>
        <end position="184"/>
    </location>
    <ligand>
        <name>ATP</name>
        <dbReference type="ChEBI" id="CHEBI:30616"/>
    </ligand>
</feature>
<dbReference type="EMBL" id="JADEXQ010000122">
    <property type="protein sequence ID" value="MBE9032740.1"/>
    <property type="molecule type" value="Genomic_DNA"/>
</dbReference>
<dbReference type="PANTHER" id="PTHR13504:SF38">
    <property type="entry name" value="FIDO DOMAIN-CONTAINING PROTEIN"/>
    <property type="match status" value="1"/>
</dbReference>
<keyword evidence="2" id="KW-0067">ATP-binding</keyword>
<feature type="site" description="Important for autoinhibition of adenylyltransferase activity" evidence="3">
    <location>
        <position position="47"/>
    </location>
</feature>
<dbReference type="InterPro" id="IPR036597">
    <property type="entry name" value="Fido-like_dom_sf"/>
</dbReference>
<protein>
    <submittedName>
        <fullName evidence="5">Fic family protein</fullName>
    </submittedName>
</protein>
<organism evidence="5 6">
    <name type="scientific">Romeriopsis navalis LEGE 11480</name>
    <dbReference type="NCBI Taxonomy" id="2777977"/>
    <lineage>
        <taxon>Bacteria</taxon>
        <taxon>Bacillati</taxon>
        <taxon>Cyanobacteriota</taxon>
        <taxon>Cyanophyceae</taxon>
        <taxon>Leptolyngbyales</taxon>
        <taxon>Leptolyngbyaceae</taxon>
        <taxon>Romeriopsis</taxon>
        <taxon>Romeriopsis navalis</taxon>
    </lineage>
</organism>
<feature type="domain" description="Fido" evidence="4">
    <location>
        <begin position="97"/>
        <end position="233"/>
    </location>
</feature>
<dbReference type="PANTHER" id="PTHR13504">
    <property type="entry name" value="FIDO DOMAIN-CONTAINING PROTEIN DDB_G0283145"/>
    <property type="match status" value="1"/>
</dbReference>
<dbReference type="GO" id="GO:0005524">
    <property type="term" value="F:ATP binding"/>
    <property type="evidence" value="ECO:0007669"/>
    <property type="project" value="UniProtKB-KW"/>
</dbReference>
<feature type="active site" evidence="1">
    <location>
        <position position="173"/>
    </location>
</feature>
<accession>A0A928VUC6</accession>
<keyword evidence="6" id="KW-1185">Reference proteome</keyword>
<dbReference type="SUPFAM" id="SSF140931">
    <property type="entry name" value="Fic-like"/>
    <property type="match status" value="1"/>
</dbReference>
<dbReference type="InterPro" id="IPR040198">
    <property type="entry name" value="Fido_containing"/>
</dbReference>
<evidence type="ECO:0000313" key="5">
    <source>
        <dbReference type="EMBL" id="MBE9032740.1"/>
    </source>
</evidence>
<evidence type="ECO:0000313" key="6">
    <source>
        <dbReference type="Proteomes" id="UP000625316"/>
    </source>
</evidence>
<dbReference type="Pfam" id="PF02661">
    <property type="entry name" value="Fic"/>
    <property type="match status" value="1"/>
</dbReference>
<dbReference type="Gene3D" id="1.10.3290.10">
    <property type="entry name" value="Fido-like domain"/>
    <property type="match status" value="1"/>
</dbReference>
<comment type="caution">
    <text evidence="5">The sequence shown here is derived from an EMBL/GenBank/DDBJ whole genome shotgun (WGS) entry which is preliminary data.</text>
</comment>
<proteinExistence type="predicted"/>
<evidence type="ECO:0000256" key="1">
    <source>
        <dbReference type="PIRSR" id="PIRSR640198-1"/>
    </source>
</evidence>
<dbReference type="InterPro" id="IPR003812">
    <property type="entry name" value="Fido"/>
</dbReference>
<evidence type="ECO:0000259" key="4">
    <source>
        <dbReference type="PROSITE" id="PS51459"/>
    </source>
</evidence>
<sequence length="244" mass="27600">MFDRLILAEIDQLKAQLDALRPLPKALLNNLREVYDVRLTHNSTAIEGNTLTQSETQIVLEKGITVSGKSLKDHLEVVNHAQAITFIRDLAQTKESISEWEIRQIHSLICRGDAEAGVYRTINVMAAGSDHRYPDHLQVADLMNQFIHWLQSPTGLHPVELASEVHYRFVTIHPFHDGNGRTARLLMNLILLRFGYPIVVLKVVERSAYIDRITTWRLGDDAPLKQMIAQAAKASLEEVLDLAQ</sequence>
<dbReference type="PROSITE" id="PS51459">
    <property type="entry name" value="FIDO"/>
    <property type="match status" value="1"/>
</dbReference>
<reference evidence="5" key="1">
    <citation type="submission" date="2020-10" db="EMBL/GenBank/DDBJ databases">
        <authorList>
            <person name="Castelo-Branco R."/>
            <person name="Eusebio N."/>
            <person name="Adriana R."/>
            <person name="Vieira A."/>
            <person name="Brugerolle De Fraissinette N."/>
            <person name="Rezende De Castro R."/>
            <person name="Schneider M.P."/>
            <person name="Vasconcelos V."/>
            <person name="Leao P.N."/>
        </authorList>
    </citation>
    <scope>NUCLEOTIDE SEQUENCE</scope>
    <source>
        <strain evidence="5">LEGE 11480</strain>
    </source>
</reference>
<keyword evidence="2" id="KW-0547">Nucleotide-binding</keyword>
<name>A0A928VUC6_9CYAN</name>
<dbReference type="Proteomes" id="UP000625316">
    <property type="component" value="Unassembled WGS sequence"/>
</dbReference>